<dbReference type="InterPro" id="IPR009056">
    <property type="entry name" value="Cyt_c-like_dom"/>
</dbReference>
<evidence type="ECO:0000259" key="6">
    <source>
        <dbReference type="PROSITE" id="PS51007"/>
    </source>
</evidence>
<dbReference type="RefSeq" id="WP_015596857.1">
    <property type="nucleotide sequence ID" value="NC_021172.1"/>
</dbReference>
<dbReference type="STRING" id="670307.HYPDE_25678"/>
<evidence type="ECO:0000313" key="8">
    <source>
        <dbReference type="Proteomes" id="UP000005952"/>
    </source>
</evidence>
<dbReference type="GO" id="GO:0009055">
    <property type="term" value="F:electron transfer activity"/>
    <property type="evidence" value="ECO:0007669"/>
    <property type="project" value="InterPro"/>
</dbReference>
<gene>
    <name evidence="7" type="ORF">HYPDE_25678</name>
</gene>
<dbReference type="GO" id="GO:0046872">
    <property type="term" value="F:metal ion binding"/>
    <property type="evidence" value="ECO:0007669"/>
    <property type="project" value="UniProtKB-KW"/>
</dbReference>
<dbReference type="PROSITE" id="PS51007">
    <property type="entry name" value="CYTC"/>
    <property type="match status" value="1"/>
</dbReference>
<evidence type="ECO:0000256" key="5">
    <source>
        <dbReference type="SAM" id="SignalP"/>
    </source>
</evidence>
<feature type="chain" id="PRO_5004105685" evidence="5">
    <location>
        <begin position="34"/>
        <end position="124"/>
    </location>
</feature>
<dbReference type="KEGG" id="hdt:HYPDE_25678"/>
<dbReference type="Proteomes" id="UP000005952">
    <property type="component" value="Chromosome"/>
</dbReference>
<dbReference type="Gene3D" id="1.10.760.10">
    <property type="entry name" value="Cytochrome c-like domain"/>
    <property type="match status" value="1"/>
</dbReference>
<dbReference type="EMBL" id="CP005587">
    <property type="protein sequence ID" value="AGK56820.1"/>
    <property type="molecule type" value="Genomic_DNA"/>
</dbReference>
<dbReference type="SUPFAM" id="SSF46626">
    <property type="entry name" value="Cytochrome c"/>
    <property type="match status" value="1"/>
</dbReference>
<reference evidence="7 8" key="1">
    <citation type="journal article" date="2013" name="Genome Announc.">
        <title>Genome sequences for three denitrifying bacterial strains isolated from a uranium- and nitrate-contaminated subsurface environment.</title>
        <authorList>
            <person name="Venkatramanan R."/>
            <person name="Prakash O."/>
            <person name="Woyke T."/>
            <person name="Chain P."/>
            <person name="Goodwin L.A."/>
            <person name="Watson D."/>
            <person name="Brooks S."/>
            <person name="Kostka J.E."/>
            <person name="Green S.J."/>
        </authorList>
    </citation>
    <scope>NUCLEOTIDE SEQUENCE [LARGE SCALE GENOMIC DNA]</scope>
    <source>
        <strain evidence="7 8">1NES1</strain>
    </source>
</reference>
<evidence type="ECO:0000256" key="1">
    <source>
        <dbReference type="ARBA" id="ARBA00022617"/>
    </source>
</evidence>
<feature type="domain" description="Cytochrome c" evidence="6">
    <location>
        <begin position="36"/>
        <end position="117"/>
    </location>
</feature>
<feature type="signal peptide" evidence="5">
    <location>
        <begin position="1"/>
        <end position="33"/>
    </location>
</feature>
<protein>
    <submittedName>
        <fullName evidence="7">Cytochrome c, class I</fullName>
    </submittedName>
</protein>
<dbReference type="AlphaFoldDB" id="N0B9P4"/>
<accession>N0B9P4</accession>
<dbReference type="eggNOG" id="COG2010">
    <property type="taxonomic scope" value="Bacteria"/>
</dbReference>
<evidence type="ECO:0000256" key="2">
    <source>
        <dbReference type="ARBA" id="ARBA00022723"/>
    </source>
</evidence>
<keyword evidence="8" id="KW-1185">Reference proteome</keyword>
<proteinExistence type="predicted"/>
<keyword evidence="5" id="KW-0732">Signal</keyword>
<dbReference type="HOGENOM" id="CLU_133116_0_1_5"/>
<evidence type="ECO:0000313" key="7">
    <source>
        <dbReference type="EMBL" id="AGK56820.1"/>
    </source>
</evidence>
<organism evidence="7 8">
    <name type="scientific">Hyphomicrobium denitrificans 1NES1</name>
    <dbReference type="NCBI Taxonomy" id="670307"/>
    <lineage>
        <taxon>Bacteria</taxon>
        <taxon>Pseudomonadati</taxon>
        <taxon>Pseudomonadota</taxon>
        <taxon>Alphaproteobacteria</taxon>
        <taxon>Hyphomicrobiales</taxon>
        <taxon>Hyphomicrobiaceae</taxon>
        <taxon>Hyphomicrobium</taxon>
    </lineage>
</organism>
<dbReference type="GO" id="GO:0020037">
    <property type="term" value="F:heme binding"/>
    <property type="evidence" value="ECO:0007669"/>
    <property type="project" value="InterPro"/>
</dbReference>
<evidence type="ECO:0000256" key="3">
    <source>
        <dbReference type="ARBA" id="ARBA00023004"/>
    </source>
</evidence>
<name>N0B9P4_9HYPH</name>
<keyword evidence="3 4" id="KW-0408">Iron</keyword>
<keyword evidence="2 4" id="KW-0479">Metal-binding</keyword>
<dbReference type="PROSITE" id="PS51257">
    <property type="entry name" value="PROKAR_LIPOPROTEIN"/>
    <property type="match status" value="1"/>
</dbReference>
<dbReference type="InterPro" id="IPR036909">
    <property type="entry name" value="Cyt_c-like_dom_sf"/>
</dbReference>
<keyword evidence="1 4" id="KW-0349">Heme</keyword>
<evidence type="ECO:0000256" key="4">
    <source>
        <dbReference type="PROSITE-ProRule" id="PRU00433"/>
    </source>
</evidence>
<sequence length="124" mass="13467">MRGSSGMPSFAWPPLLTACIFSALSLSATGLCAQSSDIDRGKAILQKKCMRCHAIEMTDKSHHPQAPPFRDIVKRYPVEDLAEALGEGIVSGHPDMPEFVFQPDEIGAILAYLDSLKQATPNKP</sequence>
<dbReference type="Pfam" id="PF13442">
    <property type="entry name" value="Cytochrome_CBB3"/>
    <property type="match status" value="1"/>
</dbReference>